<comment type="caution">
    <text evidence="2">The sequence shown here is derived from an EMBL/GenBank/DDBJ whole genome shotgun (WGS) entry which is preliminary data.</text>
</comment>
<accession>A0ABP7GJV4</accession>
<dbReference type="Pfam" id="PF01636">
    <property type="entry name" value="APH"/>
    <property type="match status" value="1"/>
</dbReference>
<evidence type="ECO:0000313" key="3">
    <source>
        <dbReference type="Proteomes" id="UP001500908"/>
    </source>
</evidence>
<organism evidence="2 3">
    <name type="scientific">Salinactinospora qingdaonensis</name>
    <dbReference type="NCBI Taxonomy" id="702744"/>
    <lineage>
        <taxon>Bacteria</taxon>
        <taxon>Bacillati</taxon>
        <taxon>Actinomycetota</taxon>
        <taxon>Actinomycetes</taxon>
        <taxon>Streptosporangiales</taxon>
        <taxon>Nocardiopsidaceae</taxon>
        <taxon>Salinactinospora</taxon>
    </lineage>
</organism>
<gene>
    <name evidence="2" type="ORF">GCM10022402_49650</name>
</gene>
<dbReference type="RefSeq" id="WP_344977447.1">
    <property type="nucleotide sequence ID" value="NZ_BAABDD010000053.1"/>
</dbReference>
<dbReference type="SUPFAM" id="SSF56112">
    <property type="entry name" value="Protein kinase-like (PK-like)"/>
    <property type="match status" value="1"/>
</dbReference>
<dbReference type="Gene3D" id="3.90.1200.10">
    <property type="match status" value="1"/>
</dbReference>
<sequence>MLRITSVENYARVSQEVRVAQWLALENFPAVRPVRPDLIARDGWVVSLWEEIPNASIASTRDLGNLLRHLHALAAPTEVELPRLEPLAGVEKYLQQAQGVEPADRAFLIRRLGELRQAFTELDFALTPGPVHGDAHRKNVLRGGDGRVVMLDLERVSTGPREWDLIVAATYAHLGWYSYDEYAAFVTAYGSDIRDWPDYTTLLEIRKLRMTAWLCARTGREPRLRAEAANRIATLRDPTLPHNWTPGV</sequence>
<dbReference type="InterPro" id="IPR002575">
    <property type="entry name" value="Aminoglycoside_PTrfase"/>
</dbReference>
<dbReference type="Proteomes" id="UP001500908">
    <property type="component" value="Unassembled WGS sequence"/>
</dbReference>
<protein>
    <submittedName>
        <fullName evidence="2">Aminoglycoside phosphotransferase family protein</fullName>
    </submittedName>
</protein>
<dbReference type="InterPro" id="IPR011009">
    <property type="entry name" value="Kinase-like_dom_sf"/>
</dbReference>
<evidence type="ECO:0000313" key="2">
    <source>
        <dbReference type="EMBL" id="GAA3766548.1"/>
    </source>
</evidence>
<name>A0ABP7GJV4_9ACTN</name>
<evidence type="ECO:0000259" key="1">
    <source>
        <dbReference type="Pfam" id="PF01636"/>
    </source>
</evidence>
<reference evidence="3" key="1">
    <citation type="journal article" date="2019" name="Int. J. Syst. Evol. Microbiol.">
        <title>The Global Catalogue of Microorganisms (GCM) 10K type strain sequencing project: providing services to taxonomists for standard genome sequencing and annotation.</title>
        <authorList>
            <consortium name="The Broad Institute Genomics Platform"/>
            <consortium name="The Broad Institute Genome Sequencing Center for Infectious Disease"/>
            <person name="Wu L."/>
            <person name="Ma J."/>
        </authorList>
    </citation>
    <scope>NUCLEOTIDE SEQUENCE [LARGE SCALE GENOMIC DNA]</scope>
    <source>
        <strain evidence="3">JCM 17137</strain>
    </source>
</reference>
<keyword evidence="3" id="KW-1185">Reference proteome</keyword>
<proteinExistence type="predicted"/>
<feature type="domain" description="Aminoglycoside phosphotransferase" evidence="1">
    <location>
        <begin position="5"/>
        <end position="197"/>
    </location>
</feature>
<dbReference type="EMBL" id="BAABDD010000053">
    <property type="protein sequence ID" value="GAA3766548.1"/>
    <property type="molecule type" value="Genomic_DNA"/>
</dbReference>